<protein>
    <submittedName>
        <fullName evidence="1">Uncharacterized protein</fullName>
    </submittedName>
</protein>
<proteinExistence type="predicted"/>
<organism evidence="1 2">
    <name type="scientific">Riccia fluitans</name>
    <dbReference type="NCBI Taxonomy" id="41844"/>
    <lineage>
        <taxon>Eukaryota</taxon>
        <taxon>Viridiplantae</taxon>
        <taxon>Streptophyta</taxon>
        <taxon>Embryophyta</taxon>
        <taxon>Marchantiophyta</taxon>
        <taxon>Marchantiopsida</taxon>
        <taxon>Marchantiidae</taxon>
        <taxon>Marchantiales</taxon>
        <taxon>Ricciaceae</taxon>
        <taxon>Riccia</taxon>
    </lineage>
</organism>
<name>A0ABD1XQE1_9MARC</name>
<dbReference type="EMBL" id="JBHFFA010000007">
    <property type="protein sequence ID" value="KAL2611168.1"/>
    <property type="molecule type" value="Genomic_DNA"/>
</dbReference>
<accession>A0ABD1XQE1</accession>
<reference evidence="1 2" key="1">
    <citation type="submission" date="2024-09" db="EMBL/GenBank/DDBJ databases">
        <title>Chromosome-scale assembly of Riccia fluitans.</title>
        <authorList>
            <person name="Paukszto L."/>
            <person name="Sawicki J."/>
            <person name="Karawczyk K."/>
            <person name="Piernik-Szablinska J."/>
            <person name="Szczecinska M."/>
            <person name="Mazdziarz M."/>
        </authorList>
    </citation>
    <scope>NUCLEOTIDE SEQUENCE [LARGE SCALE GENOMIC DNA]</scope>
    <source>
        <strain evidence="1">Rf_01</strain>
        <tissue evidence="1">Aerial parts of the thallus</tissue>
    </source>
</reference>
<keyword evidence="2" id="KW-1185">Reference proteome</keyword>
<comment type="caution">
    <text evidence="1">The sequence shown here is derived from an EMBL/GenBank/DDBJ whole genome shotgun (WGS) entry which is preliminary data.</text>
</comment>
<gene>
    <name evidence="1" type="ORF">R1flu_022860</name>
</gene>
<dbReference type="Proteomes" id="UP001605036">
    <property type="component" value="Unassembled WGS sequence"/>
</dbReference>
<sequence>MVKRMEEMQGTDATKPTTAMYDSFIGAQVKAEQGCIIALTLKTAEFKQDHSSSAMQIAELESEKDKQKELLEWYETTMKELNV</sequence>
<evidence type="ECO:0000313" key="2">
    <source>
        <dbReference type="Proteomes" id="UP001605036"/>
    </source>
</evidence>
<dbReference type="AlphaFoldDB" id="A0ABD1XQE1"/>
<evidence type="ECO:0000313" key="1">
    <source>
        <dbReference type="EMBL" id="KAL2611168.1"/>
    </source>
</evidence>